<organism evidence="3 4">
    <name type="scientific">Pyrrhoderma noxium</name>
    <dbReference type="NCBI Taxonomy" id="2282107"/>
    <lineage>
        <taxon>Eukaryota</taxon>
        <taxon>Fungi</taxon>
        <taxon>Dikarya</taxon>
        <taxon>Basidiomycota</taxon>
        <taxon>Agaricomycotina</taxon>
        <taxon>Agaricomycetes</taxon>
        <taxon>Hymenochaetales</taxon>
        <taxon>Hymenochaetaceae</taxon>
        <taxon>Pyrrhoderma</taxon>
    </lineage>
</organism>
<dbReference type="Pfam" id="PF13649">
    <property type="entry name" value="Methyltransf_25"/>
    <property type="match status" value="1"/>
</dbReference>
<dbReference type="InterPro" id="IPR029063">
    <property type="entry name" value="SAM-dependent_MTases_sf"/>
</dbReference>
<dbReference type="EMBL" id="NBII01000002">
    <property type="protein sequence ID" value="PAV22049.1"/>
    <property type="molecule type" value="Genomic_DNA"/>
</dbReference>
<dbReference type="OrthoDB" id="2013972at2759"/>
<dbReference type="Gene3D" id="3.40.50.150">
    <property type="entry name" value="Vaccinia Virus protein VP39"/>
    <property type="match status" value="1"/>
</dbReference>
<dbReference type="PANTHER" id="PTHR43591:SF24">
    <property type="entry name" value="2-METHOXY-6-POLYPRENYL-1,4-BENZOQUINOL METHYLASE, MITOCHONDRIAL"/>
    <property type="match status" value="1"/>
</dbReference>
<dbReference type="GO" id="GO:0032259">
    <property type="term" value="P:methylation"/>
    <property type="evidence" value="ECO:0007669"/>
    <property type="project" value="UniProtKB-KW"/>
</dbReference>
<dbReference type="CDD" id="cd02440">
    <property type="entry name" value="AdoMet_MTases"/>
    <property type="match status" value="1"/>
</dbReference>
<feature type="domain" description="Methyltransferase" evidence="2">
    <location>
        <begin position="97"/>
        <end position="193"/>
    </location>
</feature>
<evidence type="ECO:0000256" key="1">
    <source>
        <dbReference type="SAM" id="MobiDB-lite"/>
    </source>
</evidence>
<evidence type="ECO:0000313" key="4">
    <source>
        <dbReference type="Proteomes" id="UP000217199"/>
    </source>
</evidence>
<accession>A0A286UR82</accession>
<keyword evidence="3" id="KW-0808">Transferase</keyword>
<reference evidence="3 4" key="1">
    <citation type="journal article" date="2017" name="Mol. Ecol.">
        <title>Comparative and population genomic landscape of Phellinus noxius: A hypervariable fungus causing root rot in trees.</title>
        <authorList>
            <person name="Chung C.L."/>
            <person name="Lee T.J."/>
            <person name="Akiba M."/>
            <person name="Lee H.H."/>
            <person name="Kuo T.H."/>
            <person name="Liu D."/>
            <person name="Ke H.M."/>
            <person name="Yokoi T."/>
            <person name="Roa M.B."/>
            <person name="Lu M.J."/>
            <person name="Chang Y.Y."/>
            <person name="Ann P.J."/>
            <person name="Tsai J.N."/>
            <person name="Chen C.Y."/>
            <person name="Tzean S.S."/>
            <person name="Ota Y."/>
            <person name="Hattori T."/>
            <person name="Sahashi N."/>
            <person name="Liou R.F."/>
            <person name="Kikuchi T."/>
            <person name="Tsai I.J."/>
        </authorList>
    </citation>
    <scope>NUCLEOTIDE SEQUENCE [LARGE SCALE GENOMIC DNA]</scope>
    <source>
        <strain evidence="3 4">FFPRI411160</strain>
    </source>
</reference>
<evidence type="ECO:0000313" key="3">
    <source>
        <dbReference type="EMBL" id="PAV22049.1"/>
    </source>
</evidence>
<protein>
    <submittedName>
        <fullName evidence="3">S-adenosyl-L-methionine-dependent methyltransferase</fullName>
    </submittedName>
</protein>
<keyword evidence="3" id="KW-0489">Methyltransferase</keyword>
<feature type="region of interest" description="Disordered" evidence="1">
    <location>
        <begin position="327"/>
        <end position="347"/>
    </location>
</feature>
<dbReference type="InterPro" id="IPR041698">
    <property type="entry name" value="Methyltransf_25"/>
</dbReference>
<evidence type="ECO:0000259" key="2">
    <source>
        <dbReference type="Pfam" id="PF13649"/>
    </source>
</evidence>
<comment type="caution">
    <text evidence="3">The sequence shown here is derived from an EMBL/GenBank/DDBJ whole genome shotgun (WGS) entry which is preliminary data.</text>
</comment>
<sequence length="521" mass="59907">MSVMNLPALSFEDLGTLPSLSFDDLGTRRMSVFLKQTNFNKNHGKKHHKFDKEKAPYPLSFDHLALDLDVIDHIFLKRLKNSVSFVDFKGKKPKNCLDLGCGTGSWILDALKEWPECNFVGFDLVNIQPPLFAINRAHVAQVRWIHGNFLTTKLPFEDDEFDHVHIRSIARAVPESKWGYLFEEINRVLKPGGVIEMLEDDLIFPSLPQWYTQALRGDDRNVNNDFSHDHILLESLFNSVFDSRFINRQPTSILPSYFTTYFRHVLCSPKICFPAPPLPPIPDSLEADINLRRLSSLPYLNRSLLNTPRNQQFTDTDAYSSDSCSLSEEDVGSENLNQRTPPSTDEELEPLCGHAQALPLLPFYLQPTSPTLSELALLPLSSLESVTYFEMALQFHRMFHLVLACQESMWEVLSDRIRNREAELKSLGWDDEDIEAEHSRQRFDKIVDRYKSDMQIRAALWHRIASSSSPSFRVPQGTILSAENEERIYRNVFNAQKRAHGDDLRTPSRFMRIFIGYKSGL</sequence>
<dbReference type="STRING" id="2282107.A0A286UR82"/>
<dbReference type="PANTHER" id="PTHR43591">
    <property type="entry name" value="METHYLTRANSFERASE"/>
    <property type="match status" value="1"/>
</dbReference>
<proteinExistence type="predicted"/>
<gene>
    <name evidence="3" type="ORF">PNOK_0200600</name>
</gene>
<dbReference type="GO" id="GO:0008168">
    <property type="term" value="F:methyltransferase activity"/>
    <property type="evidence" value="ECO:0007669"/>
    <property type="project" value="UniProtKB-KW"/>
</dbReference>
<dbReference type="AlphaFoldDB" id="A0A286UR82"/>
<dbReference type="SUPFAM" id="SSF53335">
    <property type="entry name" value="S-adenosyl-L-methionine-dependent methyltransferases"/>
    <property type="match status" value="1"/>
</dbReference>
<name>A0A286UR82_9AGAM</name>
<feature type="compositionally biased region" description="Polar residues" evidence="1">
    <location>
        <begin position="334"/>
        <end position="343"/>
    </location>
</feature>
<dbReference type="InParanoid" id="A0A286UR82"/>
<dbReference type="Proteomes" id="UP000217199">
    <property type="component" value="Unassembled WGS sequence"/>
</dbReference>
<keyword evidence="4" id="KW-1185">Reference proteome</keyword>